<dbReference type="EMBL" id="CP061169">
    <property type="protein sequence ID" value="QPZ39629.1"/>
    <property type="molecule type" value="Genomic_DNA"/>
</dbReference>
<dbReference type="Proteomes" id="UP000662814">
    <property type="component" value="Chromosome"/>
</dbReference>
<evidence type="ECO:0000259" key="3">
    <source>
        <dbReference type="Pfam" id="PF00496"/>
    </source>
</evidence>
<dbReference type="InterPro" id="IPR000914">
    <property type="entry name" value="SBP_5_dom"/>
</dbReference>
<evidence type="ECO:0000256" key="1">
    <source>
        <dbReference type="SAM" id="MobiDB-lite"/>
    </source>
</evidence>
<proteinExistence type="predicted"/>
<evidence type="ECO:0000313" key="5">
    <source>
        <dbReference type="Proteomes" id="UP000662814"/>
    </source>
</evidence>
<dbReference type="Pfam" id="PF00496">
    <property type="entry name" value="SBP_bac_5"/>
    <property type="match status" value="1"/>
</dbReference>
<dbReference type="Gene3D" id="3.90.76.10">
    <property type="entry name" value="Dipeptide-binding Protein, Domain 1"/>
    <property type="match status" value="1"/>
</dbReference>
<keyword evidence="5" id="KW-1185">Reference proteome</keyword>
<accession>A0ABX6YLF2</accession>
<dbReference type="PANTHER" id="PTHR30290:SF65">
    <property type="entry name" value="MONOACYL PHOSPHATIDYLINOSITOL TETRAMANNOSIDE-BINDING PROTEIN LPQW-RELATED"/>
    <property type="match status" value="1"/>
</dbReference>
<organism evidence="4 5">
    <name type="scientific">Paramicrobacterium chengjingii</name>
    <dbReference type="NCBI Taxonomy" id="2769067"/>
    <lineage>
        <taxon>Bacteria</taxon>
        <taxon>Bacillati</taxon>
        <taxon>Actinomycetota</taxon>
        <taxon>Actinomycetes</taxon>
        <taxon>Micrococcales</taxon>
        <taxon>Microbacteriaceae</taxon>
        <taxon>Paramicrobacterium</taxon>
    </lineage>
</organism>
<dbReference type="InterPro" id="IPR030678">
    <property type="entry name" value="Peptide/Ni-bd"/>
</dbReference>
<dbReference type="CDD" id="cd08501">
    <property type="entry name" value="PBP2_Lpqw"/>
    <property type="match status" value="1"/>
</dbReference>
<feature type="signal peptide" evidence="2">
    <location>
        <begin position="1"/>
        <end position="27"/>
    </location>
</feature>
<sequence>MKRHQKLMSIVAVSGALALVMSGCASGDTGGDNSGDKDKKTEVSQADYNPQPRENLKKGGDVTFAINEITPQMNAFHGDASADTTRLASWYTPQVFLMDPDGTPHPNPAYLDSWEIGEEGGNTVINGTINKDAVWNDGSPIDWTAFETTWVANRSSDEGYAPNATDGYKEIKSVEQGDSEKDVVVTFDGEFAWPQMVFLTGILNPNVNTPEIFNEGFIEEPHAEWGAGPYKIEKFDSKGQVVSFVPNDKWWGNEPMLDKVTFRGLDDSASINAFKNGEIDTVGVATKDRLEQVQDMDGITIHRAQQTANTLLEVDSEKPQFKDLEVRKAFYMGLNVEQQMKIAWNGLDYTEDPGGSFILYSFQPHFTNSVVDAGWEYNPDEANKILDEAGWALNDDGVREKDGVTLEVTYPIFGDDPTLKAGAQSLQQMMKEIGFKVNIDVRSPQDFSTDYTSKNWDIMSLRFTSSDPFGAAWFCQMYCSDSGLNLSATGTEAIDKKIHEDLESITDSEKNTVKAMEMESEIMKETWGIFPLYNGPTITAVTEGLANLTPEPYVGLDLFGVTPVENVGWEK</sequence>
<feature type="chain" id="PRO_5046326788" evidence="2">
    <location>
        <begin position="28"/>
        <end position="571"/>
    </location>
</feature>
<evidence type="ECO:0000256" key="2">
    <source>
        <dbReference type="SAM" id="SignalP"/>
    </source>
</evidence>
<evidence type="ECO:0000313" key="4">
    <source>
        <dbReference type="EMBL" id="QPZ39629.1"/>
    </source>
</evidence>
<dbReference type="PIRSF" id="PIRSF002741">
    <property type="entry name" value="MppA"/>
    <property type="match status" value="1"/>
</dbReference>
<dbReference type="Gene3D" id="3.10.105.10">
    <property type="entry name" value="Dipeptide-binding Protein, Domain 3"/>
    <property type="match status" value="1"/>
</dbReference>
<dbReference type="PANTHER" id="PTHR30290">
    <property type="entry name" value="PERIPLASMIC BINDING COMPONENT OF ABC TRANSPORTER"/>
    <property type="match status" value="1"/>
</dbReference>
<dbReference type="SUPFAM" id="SSF53850">
    <property type="entry name" value="Periplasmic binding protein-like II"/>
    <property type="match status" value="1"/>
</dbReference>
<reference evidence="4 5" key="1">
    <citation type="submission" date="2020-12" db="EMBL/GenBank/DDBJ databases">
        <title>Microbacterium sp. HY060.</title>
        <authorList>
            <person name="Zhou J."/>
        </authorList>
    </citation>
    <scope>NUCLEOTIDE SEQUENCE [LARGE SCALE GENOMIC DNA]</scope>
    <source>
        <strain evidence="4 5">HY60</strain>
    </source>
</reference>
<gene>
    <name evidence="4" type="ORF">HCR76_06140</name>
</gene>
<dbReference type="RefSeq" id="WP_166989175.1">
    <property type="nucleotide sequence ID" value="NZ_CP061169.1"/>
</dbReference>
<protein>
    <submittedName>
        <fullName evidence="4">ABC transporter family substrate-binding protein</fullName>
    </submittedName>
</protein>
<name>A0ABX6YLF2_9MICO</name>
<feature type="domain" description="Solute-binding protein family 5" evidence="3">
    <location>
        <begin position="106"/>
        <end position="479"/>
    </location>
</feature>
<keyword evidence="2" id="KW-0732">Signal</keyword>
<dbReference type="InterPro" id="IPR039424">
    <property type="entry name" value="SBP_5"/>
</dbReference>
<feature type="region of interest" description="Disordered" evidence="1">
    <location>
        <begin position="27"/>
        <end position="56"/>
    </location>
</feature>
<dbReference type="PROSITE" id="PS51257">
    <property type="entry name" value="PROKAR_LIPOPROTEIN"/>
    <property type="match status" value="1"/>
</dbReference>
<dbReference type="Gene3D" id="3.40.190.10">
    <property type="entry name" value="Periplasmic binding protein-like II"/>
    <property type="match status" value="1"/>
</dbReference>